<organism evidence="1 2">
    <name type="scientific">Vicia faba</name>
    <name type="common">Broad bean</name>
    <name type="synonym">Faba vulgaris</name>
    <dbReference type="NCBI Taxonomy" id="3906"/>
    <lineage>
        <taxon>Eukaryota</taxon>
        <taxon>Viridiplantae</taxon>
        <taxon>Streptophyta</taxon>
        <taxon>Embryophyta</taxon>
        <taxon>Tracheophyta</taxon>
        <taxon>Spermatophyta</taxon>
        <taxon>Magnoliopsida</taxon>
        <taxon>eudicotyledons</taxon>
        <taxon>Gunneridae</taxon>
        <taxon>Pentapetalae</taxon>
        <taxon>rosids</taxon>
        <taxon>fabids</taxon>
        <taxon>Fabales</taxon>
        <taxon>Fabaceae</taxon>
        <taxon>Papilionoideae</taxon>
        <taxon>50 kb inversion clade</taxon>
        <taxon>NPAAA clade</taxon>
        <taxon>Hologalegina</taxon>
        <taxon>IRL clade</taxon>
        <taxon>Fabeae</taxon>
        <taxon>Vicia</taxon>
    </lineage>
</organism>
<protein>
    <submittedName>
        <fullName evidence="1">Uncharacterized protein</fullName>
    </submittedName>
</protein>
<evidence type="ECO:0000313" key="2">
    <source>
        <dbReference type="Proteomes" id="UP001157006"/>
    </source>
</evidence>
<proteinExistence type="predicted"/>
<accession>A0AAV1AT03</accession>
<dbReference type="EMBL" id="OX451740">
    <property type="protein sequence ID" value="CAI8613585.1"/>
    <property type="molecule type" value="Genomic_DNA"/>
</dbReference>
<gene>
    <name evidence="1" type="ORF">VFH_V087760</name>
</gene>
<dbReference type="AlphaFoldDB" id="A0AAV1AT03"/>
<evidence type="ECO:0000313" key="1">
    <source>
        <dbReference type="EMBL" id="CAI8613585.1"/>
    </source>
</evidence>
<name>A0AAV1AT03_VICFA</name>
<reference evidence="1 2" key="1">
    <citation type="submission" date="2023-01" db="EMBL/GenBank/DDBJ databases">
        <authorList>
            <person name="Kreplak J."/>
        </authorList>
    </citation>
    <scope>NUCLEOTIDE SEQUENCE [LARGE SCALE GENOMIC DNA]</scope>
</reference>
<dbReference type="Proteomes" id="UP001157006">
    <property type="component" value="Chromosome 5"/>
</dbReference>
<sequence>MSDKMSQHLTQDFELFHEDYIIKGKDDNQDGGSPNFEQPTMVQKKKLKKRNVCDSTLPVRILSHMTSVWINENHDRVVGKARIGVLKSSYKMYESDNSLYNIPLVIKFDLVVFGNMSNVPFRSCPMRDIMKF</sequence>
<keyword evidence="2" id="KW-1185">Reference proteome</keyword>